<reference evidence="5" key="2">
    <citation type="submission" date="2017-10" db="EMBL/GenBank/DDBJ databases">
        <title>Ladona fulva Genome sequencing and assembly.</title>
        <authorList>
            <person name="Murali S."/>
            <person name="Richards S."/>
            <person name="Bandaranaike D."/>
            <person name="Bellair M."/>
            <person name="Blankenburg K."/>
            <person name="Chao H."/>
            <person name="Dinh H."/>
            <person name="Doddapaneni H."/>
            <person name="Dugan-Rocha S."/>
            <person name="Elkadiri S."/>
            <person name="Gnanaolivu R."/>
            <person name="Hernandez B."/>
            <person name="Skinner E."/>
            <person name="Javaid M."/>
            <person name="Lee S."/>
            <person name="Li M."/>
            <person name="Ming W."/>
            <person name="Munidasa M."/>
            <person name="Muniz J."/>
            <person name="Nguyen L."/>
            <person name="Hughes D."/>
            <person name="Osuji N."/>
            <person name="Pu L.-L."/>
            <person name="Puazo M."/>
            <person name="Qu C."/>
            <person name="Quiroz J."/>
            <person name="Raj R."/>
            <person name="Weissenberger G."/>
            <person name="Xin Y."/>
            <person name="Zou X."/>
            <person name="Han Y."/>
            <person name="Worley K."/>
            <person name="Muzny D."/>
            <person name="Gibbs R."/>
        </authorList>
    </citation>
    <scope>NUCLEOTIDE SEQUENCE</scope>
    <source>
        <strain evidence="5">Sampled in the wild</strain>
    </source>
</reference>
<evidence type="ECO:0000256" key="3">
    <source>
        <dbReference type="SAM" id="MobiDB-lite"/>
    </source>
</evidence>
<dbReference type="InterPro" id="IPR028889">
    <property type="entry name" value="USP"/>
</dbReference>
<dbReference type="OrthoDB" id="205782at2759"/>
<dbReference type="AlphaFoldDB" id="A0A8K0P2G1"/>
<reference evidence="5" key="1">
    <citation type="submission" date="2013-04" db="EMBL/GenBank/DDBJ databases">
        <authorList>
            <person name="Qu J."/>
            <person name="Murali S.C."/>
            <person name="Bandaranaike D."/>
            <person name="Bellair M."/>
            <person name="Blankenburg K."/>
            <person name="Chao H."/>
            <person name="Dinh H."/>
            <person name="Doddapaneni H."/>
            <person name="Downs B."/>
            <person name="Dugan-Rocha S."/>
            <person name="Elkadiri S."/>
            <person name="Gnanaolivu R.D."/>
            <person name="Hernandez B."/>
            <person name="Javaid M."/>
            <person name="Jayaseelan J.C."/>
            <person name="Lee S."/>
            <person name="Li M."/>
            <person name="Ming W."/>
            <person name="Munidasa M."/>
            <person name="Muniz J."/>
            <person name="Nguyen L."/>
            <person name="Ongeri F."/>
            <person name="Osuji N."/>
            <person name="Pu L.-L."/>
            <person name="Puazo M."/>
            <person name="Qu C."/>
            <person name="Quiroz J."/>
            <person name="Raj R."/>
            <person name="Weissenberger G."/>
            <person name="Xin Y."/>
            <person name="Zou X."/>
            <person name="Han Y."/>
            <person name="Richards S."/>
            <person name="Worley K."/>
            <person name="Muzny D."/>
            <person name="Gibbs R."/>
        </authorList>
    </citation>
    <scope>NUCLEOTIDE SEQUENCE</scope>
    <source>
        <strain evidence="5">Sampled in the wild</strain>
    </source>
</reference>
<keyword evidence="1" id="KW-0833">Ubl conjugation pathway</keyword>
<dbReference type="EMBL" id="KZ308713">
    <property type="protein sequence ID" value="KAG8233360.1"/>
    <property type="molecule type" value="Genomic_DNA"/>
</dbReference>
<dbReference type="Gene3D" id="3.90.70.10">
    <property type="entry name" value="Cysteine proteinases"/>
    <property type="match status" value="1"/>
</dbReference>
<evidence type="ECO:0000256" key="1">
    <source>
        <dbReference type="ARBA" id="ARBA00022786"/>
    </source>
</evidence>
<feature type="region of interest" description="Disordered" evidence="3">
    <location>
        <begin position="327"/>
        <end position="499"/>
    </location>
</feature>
<evidence type="ECO:0000259" key="4">
    <source>
        <dbReference type="PROSITE" id="PS50235"/>
    </source>
</evidence>
<accession>A0A8K0P2G1</accession>
<feature type="domain" description="USP" evidence="4">
    <location>
        <begin position="3"/>
        <end position="321"/>
    </location>
</feature>
<dbReference type="Pfam" id="PF00443">
    <property type="entry name" value="UCH"/>
    <property type="match status" value="1"/>
</dbReference>
<dbReference type="PANTHER" id="PTHR22975:SF9">
    <property type="entry name" value="ECHINUS SPLICE FORM 3"/>
    <property type="match status" value="1"/>
</dbReference>
<keyword evidence="6" id="KW-1185">Reference proteome</keyword>
<sequence length="499" mass="54630">MCHNYRLGVEDFNHLFCLFQVLWHVDVFRRSFRELTTHACVGDSCIFCALKDLFTQLQFSQEPAPAPDALRGALARTFCDRRRFQLGLMDDAAECFETILLRIHCHLAAGEPEDTCSAKQCIPHRKFAMTLVEQSVCSSCGATSEPLPFTQMVHYVSASALTATARRSDADSRSFGRHLRLAAGFGELRECPGGCGAAVSPRRALTSTPDVISVGVVWDSERPPPETISAVLSSVGTSLRPKDLFHAVVDARWASSASHSLVGLVAYYGRHYSTFFFHSRLRAWIYVDDASVREVGPRWEQVVDKCRRGRFQPLLLLYAEPGATPIKPLDGTVQSPPAARRSLTPGPPERALSGGEQERRAMTPGPDTKVKGEGGKWNLMESENGWRDMGYPLDPVVPDHLNNPGRRDSGNWSGDRNSASSSSSTTIENPYSFIPGGMQRLPGISLGKSGVPKSPTSLRPGELSSSSSGPCDQGYDSYSLSSTDSLPLQQNLRHNLQVG</sequence>
<dbReference type="Proteomes" id="UP000792457">
    <property type="component" value="Unassembled WGS sequence"/>
</dbReference>
<dbReference type="PROSITE" id="PS50235">
    <property type="entry name" value="USP_3"/>
    <property type="match status" value="1"/>
</dbReference>
<feature type="compositionally biased region" description="Low complexity" evidence="3">
    <location>
        <begin position="475"/>
        <end position="486"/>
    </location>
</feature>
<keyword evidence="2" id="KW-0378">Hydrolase</keyword>
<feature type="compositionally biased region" description="Polar residues" evidence="3">
    <location>
        <begin position="487"/>
        <end position="499"/>
    </location>
</feature>
<organism evidence="5 6">
    <name type="scientific">Ladona fulva</name>
    <name type="common">Scarce chaser dragonfly</name>
    <name type="synonym">Libellula fulva</name>
    <dbReference type="NCBI Taxonomy" id="123851"/>
    <lineage>
        <taxon>Eukaryota</taxon>
        <taxon>Metazoa</taxon>
        <taxon>Ecdysozoa</taxon>
        <taxon>Arthropoda</taxon>
        <taxon>Hexapoda</taxon>
        <taxon>Insecta</taxon>
        <taxon>Pterygota</taxon>
        <taxon>Palaeoptera</taxon>
        <taxon>Odonata</taxon>
        <taxon>Epiprocta</taxon>
        <taxon>Anisoptera</taxon>
        <taxon>Libelluloidea</taxon>
        <taxon>Libellulidae</taxon>
        <taxon>Ladona</taxon>
    </lineage>
</organism>
<evidence type="ECO:0000313" key="5">
    <source>
        <dbReference type="EMBL" id="KAG8233360.1"/>
    </source>
</evidence>
<evidence type="ECO:0000313" key="6">
    <source>
        <dbReference type="Proteomes" id="UP000792457"/>
    </source>
</evidence>
<dbReference type="GO" id="GO:0004843">
    <property type="term" value="F:cysteine-type deubiquitinase activity"/>
    <property type="evidence" value="ECO:0007669"/>
    <property type="project" value="InterPro"/>
</dbReference>
<gene>
    <name evidence="5" type="ORF">J437_LFUL005821</name>
</gene>
<dbReference type="InterPro" id="IPR001394">
    <property type="entry name" value="Peptidase_C19_UCH"/>
</dbReference>
<comment type="caution">
    <text evidence="5">The sequence shown here is derived from an EMBL/GenBank/DDBJ whole genome shotgun (WGS) entry which is preliminary data.</text>
</comment>
<dbReference type="PANTHER" id="PTHR22975">
    <property type="entry name" value="UBIQUITIN SPECIFIC PROTEINASE"/>
    <property type="match status" value="1"/>
</dbReference>
<evidence type="ECO:0000256" key="2">
    <source>
        <dbReference type="ARBA" id="ARBA00022801"/>
    </source>
</evidence>
<dbReference type="InterPro" id="IPR052398">
    <property type="entry name" value="Ubiquitin_hydrolase_53/54"/>
</dbReference>
<proteinExistence type="predicted"/>
<protein>
    <recommendedName>
        <fullName evidence="4">USP domain-containing protein</fullName>
    </recommendedName>
</protein>
<dbReference type="SUPFAM" id="SSF54001">
    <property type="entry name" value="Cysteine proteinases"/>
    <property type="match status" value="1"/>
</dbReference>
<dbReference type="GO" id="GO:0016579">
    <property type="term" value="P:protein deubiquitination"/>
    <property type="evidence" value="ECO:0007669"/>
    <property type="project" value="InterPro"/>
</dbReference>
<dbReference type="InterPro" id="IPR038765">
    <property type="entry name" value="Papain-like_cys_pep_sf"/>
</dbReference>
<name>A0A8K0P2G1_LADFU</name>